<name>E0U7W7_GLOV7</name>
<feature type="compositionally biased region" description="Polar residues" evidence="1">
    <location>
        <begin position="81"/>
        <end position="93"/>
    </location>
</feature>
<dbReference type="HOGENOM" id="CLU_1913575_0_0_3"/>
<dbReference type="AlphaFoldDB" id="E0U7W7"/>
<dbReference type="EMBL" id="CP002198">
    <property type="protein sequence ID" value="ADN16054.1"/>
    <property type="molecule type" value="Genomic_DNA"/>
</dbReference>
<evidence type="ECO:0000256" key="1">
    <source>
        <dbReference type="SAM" id="MobiDB-lite"/>
    </source>
</evidence>
<feature type="compositionally biased region" description="Polar residues" evidence="1">
    <location>
        <begin position="103"/>
        <end position="124"/>
    </location>
</feature>
<protein>
    <submittedName>
        <fullName evidence="2">Uncharacterized protein</fullName>
    </submittedName>
</protein>
<proteinExistence type="predicted"/>
<keyword evidence="3" id="KW-1185">Reference proteome</keyword>
<accession>E0U7W7</accession>
<sequence>MKEQYTKVVIIGLIAITIEIFTGSRPLGASEIPSTSVEETPVISVENVKPLETPSGTQKDLGEISGNNNNQWWGMGGDNNSSDISEGSIYQVNDKSKPDVASPNWQQEQKDWQSATQGDYNPPSSKIPFAHF</sequence>
<dbReference type="RefSeq" id="WP_013324120.1">
    <property type="nucleotide sequence ID" value="NC_014501.1"/>
</dbReference>
<feature type="region of interest" description="Disordered" evidence="1">
    <location>
        <begin position="49"/>
        <end position="132"/>
    </location>
</feature>
<reference evidence="3" key="1">
    <citation type="journal article" date="2011" name="MBio">
        <title>Novel metabolic attributes of the genus Cyanothece, comprising a group of unicellular nitrogen-fixing Cyanobacteria.</title>
        <authorList>
            <person name="Bandyopadhyay A."/>
            <person name="Elvitigala T."/>
            <person name="Welsh E."/>
            <person name="Stockel J."/>
            <person name="Liberton M."/>
            <person name="Min H."/>
            <person name="Sherman L.A."/>
            <person name="Pakrasi H.B."/>
        </authorList>
    </citation>
    <scope>NUCLEOTIDE SEQUENCE [LARGE SCALE GENOMIC DNA]</scope>
    <source>
        <strain evidence="3">PCC 7822</strain>
    </source>
</reference>
<dbReference type="KEGG" id="cyj:Cyan7822_4136"/>
<evidence type="ECO:0000313" key="2">
    <source>
        <dbReference type="EMBL" id="ADN16054.1"/>
    </source>
</evidence>
<evidence type="ECO:0000313" key="3">
    <source>
        <dbReference type="Proteomes" id="UP000008206"/>
    </source>
</evidence>
<dbReference type="OrthoDB" id="427780at2"/>
<dbReference type="Proteomes" id="UP000008206">
    <property type="component" value="Chromosome"/>
</dbReference>
<gene>
    <name evidence="2" type="ordered locus">Cyan7822_4136</name>
</gene>
<organism evidence="2 3">
    <name type="scientific">Gloeothece verrucosa (strain PCC 7822)</name>
    <name type="common">Cyanothece sp. (strain PCC 7822)</name>
    <dbReference type="NCBI Taxonomy" id="497965"/>
    <lineage>
        <taxon>Bacteria</taxon>
        <taxon>Bacillati</taxon>
        <taxon>Cyanobacteriota</taxon>
        <taxon>Cyanophyceae</taxon>
        <taxon>Oscillatoriophycideae</taxon>
        <taxon>Chroococcales</taxon>
        <taxon>Aphanothecaceae</taxon>
        <taxon>Gloeothece</taxon>
        <taxon>Gloeothece verrucosa</taxon>
    </lineage>
</organism>